<dbReference type="SUPFAM" id="SSF56176">
    <property type="entry name" value="FAD-binding/transporter-associated domain-like"/>
    <property type="match status" value="1"/>
</dbReference>
<dbReference type="AlphaFoldDB" id="A0A1W6MVA4"/>
<dbReference type="InterPro" id="IPR004113">
    <property type="entry name" value="FAD-bd_oxidored_4_C"/>
</dbReference>
<dbReference type="InterPro" id="IPR036318">
    <property type="entry name" value="FAD-bd_PCMH-like_sf"/>
</dbReference>
<dbReference type="GO" id="GO:0003824">
    <property type="term" value="F:catalytic activity"/>
    <property type="evidence" value="ECO:0007669"/>
    <property type="project" value="InterPro"/>
</dbReference>
<dbReference type="Proteomes" id="UP000193978">
    <property type="component" value="Chromosome"/>
</dbReference>
<dbReference type="InterPro" id="IPR051264">
    <property type="entry name" value="FAD-oxidored/transferase_4"/>
</dbReference>
<evidence type="ECO:0000313" key="6">
    <source>
        <dbReference type="EMBL" id="ARN81538.1"/>
    </source>
</evidence>
<dbReference type="Gene3D" id="3.30.70.2740">
    <property type="match status" value="1"/>
</dbReference>
<dbReference type="Pfam" id="PF02913">
    <property type="entry name" value="FAD-oxidase_C"/>
    <property type="match status" value="1"/>
</dbReference>
<dbReference type="InterPro" id="IPR016167">
    <property type="entry name" value="FAD-bd_PCMH_sub1"/>
</dbReference>
<dbReference type="RefSeq" id="WP_085771652.1">
    <property type="nucleotide sequence ID" value="NZ_AP027149.1"/>
</dbReference>
<dbReference type="Gene3D" id="3.30.465.10">
    <property type="match status" value="1"/>
</dbReference>
<evidence type="ECO:0000259" key="5">
    <source>
        <dbReference type="PROSITE" id="PS51387"/>
    </source>
</evidence>
<keyword evidence="3" id="KW-0285">Flavoprotein</keyword>
<name>A0A1W6MVA4_9HYPH</name>
<dbReference type="KEGG" id="mbry:B1812_11170"/>
<dbReference type="InterPro" id="IPR016166">
    <property type="entry name" value="FAD-bd_PCMH"/>
</dbReference>
<accession>A0A1W6MVA4</accession>
<evidence type="ECO:0000256" key="2">
    <source>
        <dbReference type="ARBA" id="ARBA00008000"/>
    </source>
</evidence>
<dbReference type="InterPro" id="IPR006094">
    <property type="entry name" value="Oxid_FAD_bind_N"/>
</dbReference>
<comment type="similarity">
    <text evidence="2">Belongs to the FAD-binding oxidoreductase/transferase type 4 family.</text>
</comment>
<evidence type="ECO:0000313" key="7">
    <source>
        <dbReference type="Proteomes" id="UP000193978"/>
    </source>
</evidence>
<organism evidence="6 7">
    <name type="scientific">Methylocystis bryophila</name>
    <dbReference type="NCBI Taxonomy" id="655015"/>
    <lineage>
        <taxon>Bacteria</taxon>
        <taxon>Pseudomonadati</taxon>
        <taxon>Pseudomonadota</taxon>
        <taxon>Alphaproteobacteria</taxon>
        <taxon>Hyphomicrobiales</taxon>
        <taxon>Methylocystaceae</taxon>
        <taxon>Methylocystis</taxon>
    </lineage>
</organism>
<dbReference type="InterPro" id="IPR016164">
    <property type="entry name" value="FAD-linked_Oxase-like_C"/>
</dbReference>
<dbReference type="Gene3D" id="3.30.43.10">
    <property type="entry name" value="Uridine Diphospho-n-acetylenolpyruvylglucosamine Reductase, domain 2"/>
    <property type="match status" value="1"/>
</dbReference>
<dbReference type="STRING" id="655015.B1812_11170"/>
<dbReference type="FunFam" id="1.10.45.10:FF:000001">
    <property type="entry name" value="D-lactate dehydrogenase mitochondrial"/>
    <property type="match status" value="1"/>
</dbReference>
<dbReference type="Pfam" id="PF01565">
    <property type="entry name" value="FAD_binding_4"/>
    <property type="match status" value="1"/>
</dbReference>
<keyword evidence="7" id="KW-1185">Reference proteome</keyword>
<gene>
    <name evidence="6" type="ORF">B1812_11170</name>
</gene>
<dbReference type="GO" id="GO:0022904">
    <property type="term" value="P:respiratory electron transport chain"/>
    <property type="evidence" value="ECO:0007669"/>
    <property type="project" value="TreeGrafter"/>
</dbReference>
<dbReference type="PANTHER" id="PTHR43716:SF2">
    <property type="entry name" value="BLL6224 PROTEIN"/>
    <property type="match status" value="1"/>
</dbReference>
<dbReference type="SUPFAM" id="SSF55103">
    <property type="entry name" value="FAD-linked oxidases, C-terminal domain"/>
    <property type="match status" value="1"/>
</dbReference>
<sequence length="467" mass="49673">MDLLARLAAIVGKENLLARPDSSDALMQEPRGDFSGCALAAVFPKTVFEVAKILALCNEHGVGVVPQGGNTGLVGGQTPDASGEQLLLSLKKLDRIREIDPDSDAMTLEAGVTLARAQEAALSADRYFPLSLASEGSCTIGGNLATNAGGVHVLSFGSTRDLTLGVEAVLADGRVLSTLSTLRKNNTGYDLTRLMIGSEGTLGVITAATLKLFPLRRARVATFVALAEPQAALRLLALCKSRLGAALEAFEILPRIGVDFVLKHAKPARDPFSRAYPWYALVEFATQEDEEALKGKIIDLLEEATNLGLALDASIADSLAQRAEFWRLREAMSEVQQREGGSIKHDVSLPLKAVPAFIEEAARRVEALVPGARPVPFGHLGDGNIHYNISQPVEMEKRAFLARRPEVNAAVHGLVVSLKGSISAEHGIGQAKRALLRETKDPTALAAMRAIKAALDPKGVLNPGKLL</sequence>
<comment type="cofactor">
    <cofactor evidence="1">
        <name>FAD</name>
        <dbReference type="ChEBI" id="CHEBI:57692"/>
    </cofactor>
</comment>
<protein>
    <submittedName>
        <fullName evidence="6">Hydroxyacid dehydrogenase</fullName>
    </submittedName>
</protein>
<dbReference type="OrthoDB" id="9809290at2"/>
<keyword evidence="4" id="KW-0274">FAD</keyword>
<evidence type="ECO:0000256" key="3">
    <source>
        <dbReference type="ARBA" id="ARBA00022630"/>
    </source>
</evidence>
<dbReference type="GO" id="GO:0071949">
    <property type="term" value="F:FAD binding"/>
    <property type="evidence" value="ECO:0007669"/>
    <property type="project" value="InterPro"/>
</dbReference>
<dbReference type="PROSITE" id="PS51387">
    <property type="entry name" value="FAD_PCMH"/>
    <property type="match status" value="1"/>
</dbReference>
<proteinExistence type="inferred from homology"/>
<dbReference type="InterPro" id="IPR016171">
    <property type="entry name" value="Vanillyl_alc_oxidase_C-sub2"/>
</dbReference>
<dbReference type="PANTHER" id="PTHR43716">
    <property type="entry name" value="D-2-HYDROXYGLUTARATE DEHYDROGENASE, MITOCHONDRIAL"/>
    <property type="match status" value="1"/>
</dbReference>
<dbReference type="Gene3D" id="3.30.70.2190">
    <property type="match status" value="1"/>
</dbReference>
<evidence type="ECO:0000256" key="4">
    <source>
        <dbReference type="ARBA" id="ARBA00022827"/>
    </source>
</evidence>
<reference evidence="6 7" key="1">
    <citation type="submission" date="2017-02" db="EMBL/GenBank/DDBJ databases">
        <authorList>
            <person name="Peterson S.W."/>
        </authorList>
    </citation>
    <scope>NUCLEOTIDE SEQUENCE [LARGE SCALE GENOMIC DNA]</scope>
    <source>
        <strain evidence="6 7">S285</strain>
    </source>
</reference>
<dbReference type="Gene3D" id="1.10.45.10">
    <property type="entry name" value="Vanillyl-alcohol Oxidase, Chain A, domain 4"/>
    <property type="match status" value="1"/>
</dbReference>
<feature type="domain" description="FAD-binding PCMH-type" evidence="5">
    <location>
        <begin position="34"/>
        <end position="215"/>
    </location>
</feature>
<dbReference type="EMBL" id="CP019948">
    <property type="protein sequence ID" value="ARN81538.1"/>
    <property type="molecule type" value="Genomic_DNA"/>
</dbReference>
<dbReference type="InterPro" id="IPR016169">
    <property type="entry name" value="FAD-bd_PCMH_sub2"/>
</dbReference>
<evidence type="ECO:0000256" key="1">
    <source>
        <dbReference type="ARBA" id="ARBA00001974"/>
    </source>
</evidence>